<proteinExistence type="predicted"/>
<evidence type="ECO:0000256" key="1">
    <source>
        <dbReference type="ARBA" id="ARBA00023125"/>
    </source>
</evidence>
<evidence type="ECO:0000313" key="4">
    <source>
        <dbReference type="EMBL" id="AKK08322.1"/>
    </source>
</evidence>
<dbReference type="EMBL" id="CP011545">
    <property type="protein sequence ID" value="AKK08322.1"/>
    <property type="molecule type" value="Genomic_DNA"/>
</dbReference>
<dbReference type="KEGG" id="cted:CTEST_04375"/>
<feature type="domain" description="HTH tetR-type" evidence="3">
    <location>
        <begin position="10"/>
        <end position="70"/>
    </location>
</feature>
<sequence length="199" mass="21861">MSTRKRLSTSERRLVILEAAREAFRNHDYPDVSVPEIAAASESSQALVFHYFSSKAGLHAALVQDSVSRLAAAHQQAIDALPPGSNSRDRIQAVLLAHLDAIAADPVLVAGPGEPPATRSIRDEARTEFVRHLRSDLGIDAFSRHGWALWGWVGFLEGVARHWHEAGCPEEHRWPMINAALGALEGALGDWQVNARWPE</sequence>
<name>A0A0G3HAZ1_9CORY</name>
<keyword evidence="1 2" id="KW-0238">DNA-binding</keyword>
<feature type="DNA-binding region" description="H-T-H motif" evidence="2">
    <location>
        <begin position="33"/>
        <end position="52"/>
    </location>
</feature>
<organism evidence="4 5">
    <name type="scientific">Corynebacterium testudinoris</name>
    <dbReference type="NCBI Taxonomy" id="136857"/>
    <lineage>
        <taxon>Bacteria</taxon>
        <taxon>Bacillati</taxon>
        <taxon>Actinomycetota</taxon>
        <taxon>Actinomycetes</taxon>
        <taxon>Mycobacteriales</taxon>
        <taxon>Corynebacteriaceae</taxon>
        <taxon>Corynebacterium</taxon>
    </lineage>
</organism>
<evidence type="ECO:0000256" key="2">
    <source>
        <dbReference type="PROSITE-ProRule" id="PRU00335"/>
    </source>
</evidence>
<dbReference type="PROSITE" id="PS50977">
    <property type="entry name" value="HTH_TETR_2"/>
    <property type="match status" value="1"/>
</dbReference>
<dbReference type="RefSeq" id="WP_236686138.1">
    <property type="nucleotide sequence ID" value="NZ_CP011545.1"/>
</dbReference>
<dbReference type="Gene3D" id="1.10.357.10">
    <property type="entry name" value="Tetracycline Repressor, domain 2"/>
    <property type="match status" value="1"/>
</dbReference>
<gene>
    <name evidence="4" type="ORF">CTEST_04375</name>
</gene>
<evidence type="ECO:0000259" key="3">
    <source>
        <dbReference type="PROSITE" id="PS50977"/>
    </source>
</evidence>
<dbReference type="AlphaFoldDB" id="A0A0G3HAZ1"/>
<dbReference type="Pfam" id="PF00440">
    <property type="entry name" value="TetR_N"/>
    <property type="match status" value="1"/>
</dbReference>
<evidence type="ECO:0000313" key="5">
    <source>
        <dbReference type="Proteomes" id="UP000035540"/>
    </source>
</evidence>
<keyword evidence="5" id="KW-1185">Reference proteome</keyword>
<dbReference type="InterPro" id="IPR009057">
    <property type="entry name" value="Homeodomain-like_sf"/>
</dbReference>
<reference evidence="5" key="2">
    <citation type="submission" date="2015-05" db="EMBL/GenBank/DDBJ databases">
        <title>Complete genome sequence of Corynebacterium testudinoris DSM 44614, recovered from necrotic lesions in the mouth of a tortoise.</title>
        <authorList>
            <person name="Ruckert C."/>
            <person name="Albersmeier A."/>
            <person name="Winkler A."/>
            <person name="Tauch A."/>
        </authorList>
    </citation>
    <scope>NUCLEOTIDE SEQUENCE [LARGE SCALE GENOMIC DNA]</scope>
    <source>
        <strain evidence="5">DSM 44614</strain>
    </source>
</reference>
<dbReference type="GO" id="GO:0003700">
    <property type="term" value="F:DNA-binding transcription factor activity"/>
    <property type="evidence" value="ECO:0007669"/>
    <property type="project" value="TreeGrafter"/>
</dbReference>
<dbReference type="InterPro" id="IPR001647">
    <property type="entry name" value="HTH_TetR"/>
</dbReference>
<accession>A0A0G3HAZ1</accession>
<dbReference type="GO" id="GO:0000976">
    <property type="term" value="F:transcription cis-regulatory region binding"/>
    <property type="evidence" value="ECO:0007669"/>
    <property type="project" value="TreeGrafter"/>
</dbReference>
<reference evidence="4 5" key="1">
    <citation type="journal article" date="2015" name="Genome Announc.">
        <title>Complete Genome Sequence of the Type Strain Corynebacterium testudinoris DSM 44614, Recovered from Necrotic Lesions in the Mouth of a Tortoise.</title>
        <authorList>
            <person name="Ruckert C."/>
            <person name="Kriete M."/>
            <person name="Jaenicke S."/>
            <person name="Winkler A."/>
            <person name="Tauch A."/>
        </authorList>
    </citation>
    <scope>NUCLEOTIDE SEQUENCE [LARGE SCALE GENOMIC DNA]</scope>
    <source>
        <strain evidence="4 5">DSM 44614</strain>
    </source>
</reference>
<dbReference type="Proteomes" id="UP000035540">
    <property type="component" value="Chromosome"/>
</dbReference>
<protein>
    <submittedName>
        <fullName evidence="4">Transcriptional regulator, TetR family</fullName>
    </submittedName>
</protein>
<dbReference type="InterPro" id="IPR050109">
    <property type="entry name" value="HTH-type_TetR-like_transc_reg"/>
</dbReference>
<dbReference type="PANTHER" id="PTHR30055">
    <property type="entry name" value="HTH-TYPE TRANSCRIPTIONAL REGULATOR RUTR"/>
    <property type="match status" value="1"/>
</dbReference>
<dbReference type="PATRIC" id="fig|136857.5.peg.864"/>
<dbReference type="SUPFAM" id="SSF46689">
    <property type="entry name" value="Homeodomain-like"/>
    <property type="match status" value="1"/>
</dbReference>
<dbReference type="PANTHER" id="PTHR30055:SF174">
    <property type="entry name" value="TRANSCRIPTIONAL REGULATORY PROTEIN (PROBABLY TETR-FAMILY)-RELATED"/>
    <property type="match status" value="1"/>
</dbReference>